<dbReference type="AlphaFoldDB" id="A0AAN8PSZ8"/>
<evidence type="ECO:0000313" key="1">
    <source>
        <dbReference type="EMBL" id="KAK6617832.1"/>
    </source>
</evidence>
<sequence>MRGQMSHWISESDHGMIKWKSVLHERIQNGSQVVEDLKIQLQETAATVSHTQLTSCINSNPIQVPGQLLRYVCFPTGWKPDHCNNMWTVDVVHPFACTILKRKRTRRQPVVRFEEILHIGLFLGSPGAGTLELHSNGDTRCQHDGIQVMPLLSKNTLLGCFVDKKDRQKAQKKSSNEY</sequence>
<name>A0AAN8PSZ8_POLSC</name>
<comment type="caution">
    <text evidence="1">The sequence shown here is derived from an EMBL/GenBank/DDBJ whole genome shotgun (WGS) entry which is preliminary data.</text>
</comment>
<reference evidence="1 2" key="1">
    <citation type="submission" date="2023-10" db="EMBL/GenBank/DDBJ databases">
        <title>Genomes of two closely related lineages of the louse Polyplax serrata with different host specificities.</title>
        <authorList>
            <person name="Martinu J."/>
            <person name="Tarabai H."/>
            <person name="Stefka J."/>
            <person name="Hypsa V."/>
        </authorList>
    </citation>
    <scope>NUCLEOTIDE SEQUENCE [LARGE SCALE GENOMIC DNA]</scope>
    <source>
        <strain evidence="1">HR10_N</strain>
    </source>
</reference>
<gene>
    <name evidence="1" type="ORF">RUM43_014060</name>
</gene>
<dbReference type="Proteomes" id="UP001372834">
    <property type="component" value="Unassembled WGS sequence"/>
</dbReference>
<protein>
    <submittedName>
        <fullName evidence="1">Uncharacterized protein</fullName>
    </submittedName>
</protein>
<proteinExistence type="predicted"/>
<accession>A0AAN8PSZ8</accession>
<dbReference type="EMBL" id="JAWJWE010000043">
    <property type="protein sequence ID" value="KAK6617832.1"/>
    <property type="molecule type" value="Genomic_DNA"/>
</dbReference>
<evidence type="ECO:0000313" key="2">
    <source>
        <dbReference type="Proteomes" id="UP001372834"/>
    </source>
</evidence>
<organism evidence="1 2">
    <name type="scientific">Polyplax serrata</name>
    <name type="common">Common mouse louse</name>
    <dbReference type="NCBI Taxonomy" id="468196"/>
    <lineage>
        <taxon>Eukaryota</taxon>
        <taxon>Metazoa</taxon>
        <taxon>Ecdysozoa</taxon>
        <taxon>Arthropoda</taxon>
        <taxon>Hexapoda</taxon>
        <taxon>Insecta</taxon>
        <taxon>Pterygota</taxon>
        <taxon>Neoptera</taxon>
        <taxon>Paraneoptera</taxon>
        <taxon>Psocodea</taxon>
        <taxon>Troctomorpha</taxon>
        <taxon>Phthiraptera</taxon>
        <taxon>Anoplura</taxon>
        <taxon>Polyplacidae</taxon>
        <taxon>Polyplax</taxon>
    </lineage>
</organism>